<protein>
    <submittedName>
        <fullName evidence="1">Arylamine N-acetyltransferase</fullName>
    </submittedName>
</protein>
<dbReference type="RefSeq" id="WP_217966599.1">
    <property type="nucleotide sequence ID" value="NZ_JAHTBN010000016.1"/>
</dbReference>
<proteinExistence type="predicted"/>
<dbReference type="EMBL" id="JBHSBV010000008">
    <property type="protein sequence ID" value="MFC4203014.1"/>
    <property type="molecule type" value="Genomic_DNA"/>
</dbReference>
<keyword evidence="2" id="KW-1185">Reference proteome</keyword>
<dbReference type="PANTHER" id="PTHR11786">
    <property type="entry name" value="N-HYDROXYARYLAMINE O-ACETYLTRANSFERASE"/>
    <property type="match status" value="1"/>
</dbReference>
<dbReference type="Pfam" id="PF00797">
    <property type="entry name" value="Acetyltransf_2"/>
    <property type="match status" value="1"/>
</dbReference>
<organism evidence="1 2">
    <name type="scientific">Candidimonas humi</name>
    <dbReference type="NCBI Taxonomy" id="683355"/>
    <lineage>
        <taxon>Bacteria</taxon>
        <taxon>Pseudomonadati</taxon>
        <taxon>Pseudomonadota</taxon>
        <taxon>Betaproteobacteria</taxon>
        <taxon>Burkholderiales</taxon>
        <taxon>Alcaligenaceae</taxon>
        <taxon>Candidimonas</taxon>
    </lineage>
</organism>
<gene>
    <name evidence="1" type="ORF">ACFOY1_18855</name>
</gene>
<dbReference type="Proteomes" id="UP001595848">
    <property type="component" value="Unassembled WGS sequence"/>
</dbReference>
<name>A0ABV8P1E8_9BURK</name>
<accession>A0ABV8P1E8</accession>
<dbReference type="PANTHER" id="PTHR11786:SF0">
    <property type="entry name" value="ARYLAMINE N-ACETYLTRANSFERASE 4-RELATED"/>
    <property type="match status" value="1"/>
</dbReference>
<comment type="caution">
    <text evidence="1">The sequence shown here is derived from an EMBL/GenBank/DDBJ whole genome shotgun (WGS) entry which is preliminary data.</text>
</comment>
<reference evidence="2" key="1">
    <citation type="journal article" date="2019" name="Int. J. Syst. Evol. Microbiol.">
        <title>The Global Catalogue of Microorganisms (GCM) 10K type strain sequencing project: providing services to taxonomists for standard genome sequencing and annotation.</title>
        <authorList>
            <consortium name="The Broad Institute Genomics Platform"/>
            <consortium name="The Broad Institute Genome Sequencing Center for Infectious Disease"/>
            <person name="Wu L."/>
            <person name="Ma J."/>
        </authorList>
    </citation>
    <scope>NUCLEOTIDE SEQUENCE [LARGE SCALE GENOMIC DNA]</scope>
    <source>
        <strain evidence="2">LMG 24813</strain>
    </source>
</reference>
<sequence length="274" mass="30757">MSMSHALNLPAYFARIGYPGGEAAPTMPVLRSIVLHHAQAIAFENLNPLLGLPVSLDAADIERKLVFQGRGGYCFEHNLLLGQALRRIGFEVTDLAARVLWSHPEDAHTARTHMLMVVDLDDARWVVDVGFGGQTLTGVLELRPDVPQATPHGDFRLLCQDGLWRMQSRAQDQWRTLYRYDLTPQYHVDYEVSNYYVSTHPRSLFTQNLMVARPTPQGRRALQNRDYTFYPLPGQGEPQRRTLAGGAEILRVLAEDFGLDVSGLPGLAARLDRL</sequence>
<dbReference type="InterPro" id="IPR001447">
    <property type="entry name" value="Arylamine_N-AcTrfase"/>
</dbReference>
<evidence type="ECO:0000313" key="2">
    <source>
        <dbReference type="Proteomes" id="UP001595848"/>
    </source>
</evidence>
<evidence type="ECO:0000313" key="1">
    <source>
        <dbReference type="EMBL" id="MFC4203014.1"/>
    </source>
</evidence>